<dbReference type="Proteomes" id="UP000828390">
    <property type="component" value="Unassembled WGS sequence"/>
</dbReference>
<name>A0A9D4LBF7_DREPO</name>
<dbReference type="AlphaFoldDB" id="A0A9D4LBF7"/>
<comment type="caution">
    <text evidence="1">The sequence shown here is derived from an EMBL/GenBank/DDBJ whole genome shotgun (WGS) entry which is preliminary data.</text>
</comment>
<proteinExistence type="predicted"/>
<dbReference type="EMBL" id="JAIWYP010000003">
    <property type="protein sequence ID" value="KAH3855398.1"/>
    <property type="molecule type" value="Genomic_DNA"/>
</dbReference>
<evidence type="ECO:0000313" key="1">
    <source>
        <dbReference type="EMBL" id="KAH3855398.1"/>
    </source>
</evidence>
<accession>A0A9D4LBF7</accession>
<gene>
    <name evidence="1" type="ORF">DPMN_097965</name>
</gene>
<reference evidence="1" key="1">
    <citation type="journal article" date="2019" name="bioRxiv">
        <title>The Genome of the Zebra Mussel, Dreissena polymorpha: A Resource for Invasive Species Research.</title>
        <authorList>
            <person name="McCartney M.A."/>
            <person name="Auch B."/>
            <person name="Kono T."/>
            <person name="Mallez S."/>
            <person name="Zhang Y."/>
            <person name="Obille A."/>
            <person name="Becker A."/>
            <person name="Abrahante J.E."/>
            <person name="Garbe J."/>
            <person name="Badalamenti J.P."/>
            <person name="Herman A."/>
            <person name="Mangelson H."/>
            <person name="Liachko I."/>
            <person name="Sullivan S."/>
            <person name="Sone E.D."/>
            <person name="Koren S."/>
            <person name="Silverstein K.A.T."/>
            <person name="Beckman K.B."/>
            <person name="Gohl D.M."/>
        </authorList>
    </citation>
    <scope>NUCLEOTIDE SEQUENCE</scope>
    <source>
        <strain evidence="1">Duluth1</strain>
        <tissue evidence="1">Whole animal</tissue>
    </source>
</reference>
<evidence type="ECO:0000313" key="2">
    <source>
        <dbReference type="Proteomes" id="UP000828390"/>
    </source>
</evidence>
<protein>
    <submittedName>
        <fullName evidence="1">Uncharacterized protein</fullName>
    </submittedName>
</protein>
<reference evidence="1" key="2">
    <citation type="submission" date="2020-11" db="EMBL/GenBank/DDBJ databases">
        <authorList>
            <person name="McCartney M.A."/>
            <person name="Auch B."/>
            <person name="Kono T."/>
            <person name="Mallez S."/>
            <person name="Becker A."/>
            <person name="Gohl D.M."/>
            <person name="Silverstein K.A.T."/>
            <person name="Koren S."/>
            <person name="Bechman K.B."/>
            <person name="Herman A."/>
            <person name="Abrahante J.E."/>
            <person name="Garbe J."/>
        </authorList>
    </citation>
    <scope>NUCLEOTIDE SEQUENCE</scope>
    <source>
        <strain evidence="1">Duluth1</strain>
        <tissue evidence="1">Whole animal</tissue>
    </source>
</reference>
<organism evidence="1 2">
    <name type="scientific">Dreissena polymorpha</name>
    <name type="common">Zebra mussel</name>
    <name type="synonym">Mytilus polymorpha</name>
    <dbReference type="NCBI Taxonomy" id="45954"/>
    <lineage>
        <taxon>Eukaryota</taxon>
        <taxon>Metazoa</taxon>
        <taxon>Spiralia</taxon>
        <taxon>Lophotrochozoa</taxon>
        <taxon>Mollusca</taxon>
        <taxon>Bivalvia</taxon>
        <taxon>Autobranchia</taxon>
        <taxon>Heteroconchia</taxon>
        <taxon>Euheterodonta</taxon>
        <taxon>Imparidentia</taxon>
        <taxon>Neoheterodontei</taxon>
        <taxon>Myida</taxon>
        <taxon>Dreissenoidea</taxon>
        <taxon>Dreissenidae</taxon>
        <taxon>Dreissena</taxon>
    </lineage>
</organism>
<sequence length="88" mass="9741">MLKSRAIIDTKSDNDTDIYVPGIREKYAARPKSLCTISLAEFVANYSDKSYSTSDTTMEEDEVTVDMLSSTVDLLGGQGKISTRRKNP</sequence>
<keyword evidence="2" id="KW-1185">Reference proteome</keyword>